<keyword evidence="5" id="KW-1185">Reference proteome</keyword>
<dbReference type="PANTHER" id="PTHR43335">
    <property type="entry name" value="ABC TRANSPORTER, ATP-BINDING PROTEIN"/>
    <property type="match status" value="1"/>
</dbReference>
<dbReference type="GO" id="GO:0016887">
    <property type="term" value="F:ATP hydrolysis activity"/>
    <property type="evidence" value="ECO:0007669"/>
    <property type="project" value="InterPro"/>
</dbReference>
<dbReference type="PANTHER" id="PTHR43335:SF4">
    <property type="entry name" value="ABC TRANSPORTER, ATP-BINDING PROTEIN"/>
    <property type="match status" value="1"/>
</dbReference>
<protein>
    <submittedName>
        <fullName evidence="4">ABC-type multidrug transport system, ATPase component</fullName>
    </submittedName>
</protein>
<dbReference type="SUPFAM" id="SSF52540">
    <property type="entry name" value="P-loop containing nucleoside triphosphate hydrolases"/>
    <property type="match status" value="1"/>
</dbReference>
<evidence type="ECO:0000313" key="4">
    <source>
        <dbReference type="EMBL" id="OAD23716.1"/>
    </source>
</evidence>
<sequence>MLVEEYLRFCAKLHHIPGREIAKAVNKVIDQCSLQTVRQRLIGNLSKGYQQRVGIAQAIIHTPTVVILDEPTIGLDPKEILKIRELIRELGKEHSVILSSHILQEVQAVCNHVQIINHGQLILNDTMSGLLAEMQTTHLEVALRRPPVLDVFKQIEGVEEVDARENKRFRIQHAADNNPAEALVEKAVAGDWGLYELIPEHRTLEQVFVELTSPR</sequence>
<gene>
    <name evidence="4" type="ORF">THIOM_000443</name>
</gene>
<organism evidence="4 5">
    <name type="scientific">Candidatus Thiomargarita nelsonii</name>
    <dbReference type="NCBI Taxonomy" id="1003181"/>
    <lineage>
        <taxon>Bacteria</taxon>
        <taxon>Pseudomonadati</taxon>
        <taxon>Pseudomonadota</taxon>
        <taxon>Gammaproteobacteria</taxon>
        <taxon>Thiotrichales</taxon>
        <taxon>Thiotrichaceae</taxon>
        <taxon>Thiomargarita</taxon>
    </lineage>
</organism>
<evidence type="ECO:0000313" key="5">
    <source>
        <dbReference type="Proteomes" id="UP000076962"/>
    </source>
</evidence>
<dbReference type="Pfam" id="PF00005">
    <property type="entry name" value="ABC_tran"/>
    <property type="match status" value="1"/>
</dbReference>
<evidence type="ECO:0000256" key="1">
    <source>
        <dbReference type="ARBA" id="ARBA00005417"/>
    </source>
</evidence>
<name>A0A176S741_9GAMM</name>
<proteinExistence type="inferred from homology"/>
<dbReference type="Proteomes" id="UP000076962">
    <property type="component" value="Unassembled WGS sequence"/>
</dbReference>
<evidence type="ECO:0000256" key="2">
    <source>
        <dbReference type="ARBA" id="ARBA00022448"/>
    </source>
</evidence>
<dbReference type="PATRIC" id="fig|1003181.4.peg.643"/>
<dbReference type="AlphaFoldDB" id="A0A176S741"/>
<dbReference type="Gene3D" id="3.40.50.300">
    <property type="entry name" value="P-loop containing nucleotide triphosphate hydrolases"/>
    <property type="match status" value="1"/>
</dbReference>
<feature type="domain" description="ABC transporter" evidence="3">
    <location>
        <begin position="22"/>
        <end position="72"/>
    </location>
</feature>
<dbReference type="EMBL" id="LUTY01000199">
    <property type="protein sequence ID" value="OAD23716.1"/>
    <property type="molecule type" value="Genomic_DNA"/>
</dbReference>
<accession>A0A176S741</accession>
<comment type="caution">
    <text evidence="4">The sequence shown here is derived from an EMBL/GenBank/DDBJ whole genome shotgun (WGS) entry which is preliminary data.</text>
</comment>
<evidence type="ECO:0000259" key="3">
    <source>
        <dbReference type="Pfam" id="PF00005"/>
    </source>
</evidence>
<dbReference type="InterPro" id="IPR003439">
    <property type="entry name" value="ABC_transporter-like_ATP-bd"/>
</dbReference>
<comment type="similarity">
    <text evidence="1">Belongs to the ABC transporter superfamily.</text>
</comment>
<dbReference type="GO" id="GO:0005524">
    <property type="term" value="F:ATP binding"/>
    <property type="evidence" value="ECO:0007669"/>
    <property type="project" value="InterPro"/>
</dbReference>
<dbReference type="InterPro" id="IPR027417">
    <property type="entry name" value="P-loop_NTPase"/>
</dbReference>
<reference evidence="4 5" key="1">
    <citation type="submission" date="2016-05" db="EMBL/GenBank/DDBJ databases">
        <title>Single-cell genome of chain-forming Candidatus Thiomargarita nelsonii and comparison to other large sulfur-oxidizing bacteria.</title>
        <authorList>
            <person name="Winkel M."/>
            <person name="Salman V."/>
            <person name="Woyke T."/>
            <person name="Schulz-Vogt H."/>
            <person name="Richter M."/>
            <person name="Flood B."/>
            <person name="Bailey J."/>
            <person name="Amann R."/>
            <person name="Mussmann M."/>
        </authorList>
    </citation>
    <scope>NUCLEOTIDE SEQUENCE [LARGE SCALE GENOMIC DNA]</scope>
    <source>
        <strain evidence="4 5">THI036</strain>
    </source>
</reference>
<keyword evidence="2" id="KW-0813">Transport</keyword>